<accession>A0ABU5VSU7</accession>
<dbReference type="RefSeq" id="WP_323575803.1">
    <property type="nucleotide sequence ID" value="NZ_JAYGJQ010000001.1"/>
</dbReference>
<feature type="chain" id="PRO_5046944940" evidence="1">
    <location>
        <begin position="18"/>
        <end position="95"/>
    </location>
</feature>
<dbReference type="EMBL" id="JAYGJQ010000001">
    <property type="protein sequence ID" value="MEA9356126.1"/>
    <property type="molecule type" value="Genomic_DNA"/>
</dbReference>
<organism evidence="2 3">
    <name type="scientific">Bacteriovorax antarcticus</name>
    <dbReference type="NCBI Taxonomy" id="3088717"/>
    <lineage>
        <taxon>Bacteria</taxon>
        <taxon>Pseudomonadati</taxon>
        <taxon>Bdellovibrionota</taxon>
        <taxon>Bacteriovoracia</taxon>
        <taxon>Bacteriovoracales</taxon>
        <taxon>Bacteriovoracaceae</taxon>
        <taxon>Bacteriovorax</taxon>
    </lineage>
</organism>
<evidence type="ECO:0000313" key="3">
    <source>
        <dbReference type="Proteomes" id="UP001302274"/>
    </source>
</evidence>
<comment type="caution">
    <text evidence="2">The sequence shown here is derived from an EMBL/GenBank/DDBJ whole genome shotgun (WGS) entry which is preliminary data.</text>
</comment>
<proteinExistence type="predicted"/>
<keyword evidence="3" id="KW-1185">Reference proteome</keyword>
<reference evidence="2 3" key="1">
    <citation type="submission" date="2023-11" db="EMBL/GenBank/DDBJ databases">
        <title>A Novel Polar Bacteriovorax (B. antarcticus) Isolated from the Biocrust in Antarctica.</title>
        <authorList>
            <person name="Mun W."/>
            <person name="Choi S.Y."/>
            <person name="Mitchell R.J."/>
        </authorList>
    </citation>
    <scope>NUCLEOTIDE SEQUENCE [LARGE SCALE GENOMIC DNA]</scope>
    <source>
        <strain evidence="2 3">PP10</strain>
    </source>
</reference>
<gene>
    <name evidence="2" type="ORF">SHI21_07935</name>
</gene>
<protein>
    <submittedName>
        <fullName evidence="2">Uncharacterized protein</fullName>
    </submittedName>
</protein>
<sequence>MKLFLLSFTLITNLANAGTMTSGHFHWPTDNTIEASAYGMDKSVAMAELDARGAIFSGFKVAKDKAVVSYCLEVLEDGSCRPNSPVIVVLPLVKN</sequence>
<name>A0ABU5VSU7_9BACT</name>
<dbReference type="Proteomes" id="UP001302274">
    <property type="component" value="Unassembled WGS sequence"/>
</dbReference>
<evidence type="ECO:0000256" key="1">
    <source>
        <dbReference type="SAM" id="SignalP"/>
    </source>
</evidence>
<feature type="signal peptide" evidence="1">
    <location>
        <begin position="1"/>
        <end position="17"/>
    </location>
</feature>
<evidence type="ECO:0000313" key="2">
    <source>
        <dbReference type="EMBL" id="MEA9356126.1"/>
    </source>
</evidence>
<keyword evidence="1" id="KW-0732">Signal</keyword>